<accession>A0A1D9LMG7</accession>
<keyword evidence="1" id="KW-0472">Membrane</keyword>
<dbReference type="Pfam" id="PF00487">
    <property type="entry name" value="FA_desaturase"/>
    <property type="match status" value="1"/>
</dbReference>
<dbReference type="CDD" id="cd03510">
    <property type="entry name" value="Rhizobitoxine-FADS-like"/>
    <property type="match status" value="1"/>
</dbReference>
<keyword evidence="1" id="KW-0812">Transmembrane</keyword>
<evidence type="ECO:0000259" key="2">
    <source>
        <dbReference type="Pfam" id="PF00487"/>
    </source>
</evidence>
<dbReference type="GeneID" id="68843892"/>
<reference evidence="3 4" key="1">
    <citation type="submission" date="2016-10" db="EMBL/GenBank/DDBJ databases">
        <title>Chromobacterium muskegensis sp. nov., an insecticidal bacterium isolated from Sphagnum bogs.</title>
        <authorList>
            <person name="Sparks M.E."/>
            <person name="Blackburn M.B."/>
            <person name="Gundersen-Rindal D.E."/>
            <person name="Mitchell A."/>
            <person name="Farrar R."/>
            <person name="Kuhar D."/>
        </authorList>
    </citation>
    <scope>NUCLEOTIDE SEQUENCE [LARGE SCALE GENOMIC DNA]</scope>
    <source>
        <strain evidence="3 4">21-1</strain>
    </source>
</reference>
<evidence type="ECO:0000313" key="3">
    <source>
        <dbReference type="EMBL" id="AOZ52432.1"/>
    </source>
</evidence>
<dbReference type="InterPro" id="IPR005804">
    <property type="entry name" value="FA_desaturase_dom"/>
</dbReference>
<sequence>MNDGQTVNYRRKYAAEAQALQRIHPLRSLWLIARQWLAIAAALALPFIVLELQGGVDALSAPGWAAVAACFALSFFLVACKQHALGIIMHDATHYRLFANRRLNELASNWLCAFPAGMVTSCYRRGHLPHHVFTNRPNDPYWAKLVEDPAYRFPQSRQSFRRLLLRDLFCLNFGAWRPILRYWTGWGAVIDNREKLLTGSERLQFAAFWLIVAAAAIASGAWLWLIVMWLLPLHTLCLAFMRVRIVAEHNLDDSGPELSHTRHVDASWLERLTLAPLNINYHIAHHLFPSVPLHNLPRLHALLLRDPAFRAQAMLWPRYFGKNDKGLMNSLLR</sequence>
<feature type="transmembrane region" description="Helical" evidence="1">
    <location>
        <begin position="203"/>
        <end position="231"/>
    </location>
</feature>
<dbReference type="GO" id="GO:0016717">
    <property type="term" value="F:oxidoreductase activity, acting on paired donors, with oxidation of a pair of donors resulting in the reduction of molecular oxygen to two molecules of water"/>
    <property type="evidence" value="ECO:0007669"/>
    <property type="project" value="TreeGrafter"/>
</dbReference>
<feature type="domain" description="Fatty acid desaturase" evidence="2">
    <location>
        <begin position="63"/>
        <end position="309"/>
    </location>
</feature>
<gene>
    <name evidence="3" type="ORF">BKX93_22090</name>
</gene>
<dbReference type="Proteomes" id="UP000178776">
    <property type="component" value="Chromosome"/>
</dbReference>
<dbReference type="STRING" id="1108595.BKX93_22090"/>
<dbReference type="KEGG" id="cvc:BKX93_22090"/>
<feature type="transmembrane region" description="Helical" evidence="1">
    <location>
        <begin position="29"/>
        <end position="49"/>
    </location>
</feature>
<evidence type="ECO:0000313" key="4">
    <source>
        <dbReference type="Proteomes" id="UP000178776"/>
    </source>
</evidence>
<dbReference type="PANTHER" id="PTHR19353">
    <property type="entry name" value="FATTY ACID DESATURASE 2"/>
    <property type="match status" value="1"/>
</dbReference>
<evidence type="ECO:0000256" key="1">
    <source>
        <dbReference type="SAM" id="Phobius"/>
    </source>
</evidence>
<dbReference type="RefSeq" id="WP_070981398.1">
    <property type="nucleotide sequence ID" value="NZ_CP017707.1"/>
</dbReference>
<dbReference type="GO" id="GO:0008610">
    <property type="term" value="P:lipid biosynthetic process"/>
    <property type="evidence" value="ECO:0007669"/>
    <property type="project" value="UniProtKB-ARBA"/>
</dbReference>
<feature type="transmembrane region" description="Helical" evidence="1">
    <location>
        <begin position="61"/>
        <end position="80"/>
    </location>
</feature>
<dbReference type="GO" id="GO:0016020">
    <property type="term" value="C:membrane"/>
    <property type="evidence" value="ECO:0007669"/>
    <property type="project" value="TreeGrafter"/>
</dbReference>
<protein>
    <submittedName>
        <fullName evidence="3">Fatty acid desaturase</fullName>
    </submittedName>
</protein>
<name>A0A1D9LMG7_9NEIS</name>
<organism evidence="3 4">
    <name type="scientific">Chromobacterium vaccinii</name>
    <dbReference type="NCBI Taxonomy" id="1108595"/>
    <lineage>
        <taxon>Bacteria</taxon>
        <taxon>Pseudomonadati</taxon>
        <taxon>Pseudomonadota</taxon>
        <taxon>Betaproteobacteria</taxon>
        <taxon>Neisseriales</taxon>
        <taxon>Chromobacteriaceae</taxon>
        <taxon>Chromobacterium</taxon>
    </lineage>
</organism>
<dbReference type="EMBL" id="CP017707">
    <property type="protein sequence ID" value="AOZ52432.1"/>
    <property type="molecule type" value="Genomic_DNA"/>
</dbReference>
<proteinExistence type="predicted"/>
<dbReference type="PANTHER" id="PTHR19353:SF19">
    <property type="entry name" value="DELTA(5) FATTY ACID DESATURASE C-RELATED"/>
    <property type="match status" value="1"/>
</dbReference>
<dbReference type="AlphaFoldDB" id="A0A1D9LMG7"/>
<dbReference type="InterPro" id="IPR012171">
    <property type="entry name" value="Fatty_acid_desaturase"/>
</dbReference>
<keyword evidence="1" id="KW-1133">Transmembrane helix</keyword>